<comment type="similarity">
    <text evidence="2 7">Belongs to the FKBP-type PPIase family.</text>
</comment>
<reference evidence="10 11" key="1">
    <citation type="submission" date="2018-11" db="EMBL/GenBank/DDBJ databases">
        <title>Vibrio LJC006 sp. nov., isolated from seawater during the bloom of the enteromorpha.</title>
        <authorList>
            <person name="Liang J."/>
        </authorList>
    </citation>
    <scope>NUCLEOTIDE SEQUENCE [LARGE SCALE GENOMIC DNA]</scope>
    <source>
        <strain evidence="10 11">LJC006</strain>
    </source>
</reference>
<evidence type="ECO:0000256" key="5">
    <source>
        <dbReference type="ARBA" id="ARBA00023235"/>
    </source>
</evidence>
<dbReference type="AlphaFoldDB" id="A0A3N9TK50"/>
<dbReference type="PANTHER" id="PTHR43811">
    <property type="entry name" value="FKBP-TYPE PEPTIDYL-PROLYL CIS-TRANS ISOMERASE FKPA"/>
    <property type="match status" value="1"/>
</dbReference>
<keyword evidence="8" id="KW-0472">Membrane</keyword>
<keyword evidence="8" id="KW-1133">Transmembrane helix</keyword>
<keyword evidence="11" id="KW-1185">Reference proteome</keyword>
<dbReference type="EMBL" id="RJVQ01000001">
    <property type="protein sequence ID" value="RQW64610.1"/>
    <property type="molecule type" value="Genomic_DNA"/>
</dbReference>
<dbReference type="InterPro" id="IPR046357">
    <property type="entry name" value="PPIase_dom_sf"/>
</dbReference>
<evidence type="ECO:0000313" key="10">
    <source>
        <dbReference type="EMBL" id="RQW64610.1"/>
    </source>
</evidence>
<dbReference type="Pfam" id="PF01346">
    <property type="entry name" value="FKBP_N"/>
    <property type="match status" value="1"/>
</dbReference>
<keyword evidence="4 6" id="KW-0697">Rotamase</keyword>
<name>A0A3N9TK50_9VIBR</name>
<evidence type="ECO:0000256" key="1">
    <source>
        <dbReference type="ARBA" id="ARBA00000971"/>
    </source>
</evidence>
<keyword evidence="3" id="KW-0732">Signal</keyword>
<dbReference type="OrthoDB" id="9814548at2"/>
<dbReference type="InterPro" id="IPR000774">
    <property type="entry name" value="PPIase_FKBP_N"/>
</dbReference>
<keyword evidence="5 6" id="KW-0413">Isomerase</keyword>
<evidence type="ECO:0000256" key="8">
    <source>
        <dbReference type="SAM" id="Phobius"/>
    </source>
</evidence>
<protein>
    <recommendedName>
        <fullName evidence="7">Peptidyl-prolyl cis-trans isomerase</fullName>
        <ecNumber evidence="7">5.2.1.8</ecNumber>
    </recommendedName>
</protein>
<dbReference type="InterPro" id="IPR001179">
    <property type="entry name" value="PPIase_FKBP_dom"/>
</dbReference>
<evidence type="ECO:0000259" key="9">
    <source>
        <dbReference type="PROSITE" id="PS50059"/>
    </source>
</evidence>
<comment type="caution">
    <text evidence="10">The sequence shown here is derived from an EMBL/GenBank/DDBJ whole genome shotgun (WGS) entry which is preliminary data.</text>
</comment>
<dbReference type="GO" id="GO:0006457">
    <property type="term" value="P:protein folding"/>
    <property type="evidence" value="ECO:0007669"/>
    <property type="project" value="InterPro"/>
</dbReference>
<feature type="transmembrane region" description="Helical" evidence="8">
    <location>
        <begin position="6"/>
        <end position="23"/>
    </location>
</feature>
<organism evidence="10 11">
    <name type="scientific">Vibrio viridaestus</name>
    <dbReference type="NCBI Taxonomy" id="2487322"/>
    <lineage>
        <taxon>Bacteria</taxon>
        <taxon>Pseudomonadati</taxon>
        <taxon>Pseudomonadota</taxon>
        <taxon>Gammaproteobacteria</taxon>
        <taxon>Vibrionales</taxon>
        <taxon>Vibrionaceae</taxon>
        <taxon>Vibrio</taxon>
    </lineage>
</organism>
<evidence type="ECO:0000256" key="6">
    <source>
        <dbReference type="PROSITE-ProRule" id="PRU00277"/>
    </source>
</evidence>
<dbReference type="GO" id="GO:0003755">
    <property type="term" value="F:peptidyl-prolyl cis-trans isomerase activity"/>
    <property type="evidence" value="ECO:0007669"/>
    <property type="project" value="UniProtKB-UniRule"/>
</dbReference>
<sequence length="158" mass="17989">MDNNYILIAILFVIAGLFFMRNIRNTKRAKQFIEEGEKFLKENGQREEVITTKTGLQYEVLQAGTGTISPTLNNKVKVHYHGTLLNGKVFDSSVQRNKPIEFRLKQVIKGWQQGVQAMVEGEKIRLYVPNELAYGKRPIGSIPPGALLIFEIELLEIK</sequence>
<keyword evidence="8" id="KW-0812">Transmembrane</keyword>
<gene>
    <name evidence="10" type="ORF">EES38_00760</name>
</gene>
<dbReference type="EC" id="5.2.1.8" evidence="7"/>
<evidence type="ECO:0000313" key="11">
    <source>
        <dbReference type="Proteomes" id="UP000281112"/>
    </source>
</evidence>
<dbReference type="PANTHER" id="PTHR43811:SF57">
    <property type="entry name" value="FKBP-TYPE PEPTIDYL-PROLYL CIS-TRANS ISOMERASE FKPA-RELATED"/>
    <property type="match status" value="1"/>
</dbReference>
<evidence type="ECO:0000256" key="4">
    <source>
        <dbReference type="ARBA" id="ARBA00023110"/>
    </source>
</evidence>
<dbReference type="SUPFAM" id="SSF54534">
    <property type="entry name" value="FKBP-like"/>
    <property type="match status" value="1"/>
</dbReference>
<dbReference type="FunFam" id="3.10.50.40:FF:000045">
    <property type="entry name" value="Peptidyl-prolyl cis-trans isomerase"/>
    <property type="match status" value="1"/>
</dbReference>
<dbReference type="PROSITE" id="PS50059">
    <property type="entry name" value="FKBP_PPIASE"/>
    <property type="match status" value="1"/>
</dbReference>
<comment type="catalytic activity">
    <reaction evidence="1 6 7">
        <text>[protein]-peptidylproline (omega=180) = [protein]-peptidylproline (omega=0)</text>
        <dbReference type="Rhea" id="RHEA:16237"/>
        <dbReference type="Rhea" id="RHEA-COMP:10747"/>
        <dbReference type="Rhea" id="RHEA-COMP:10748"/>
        <dbReference type="ChEBI" id="CHEBI:83833"/>
        <dbReference type="ChEBI" id="CHEBI:83834"/>
        <dbReference type="EC" id="5.2.1.8"/>
    </reaction>
</comment>
<dbReference type="Pfam" id="PF00254">
    <property type="entry name" value="FKBP_C"/>
    <property type="match status" value="1"/>
</dbReference>
<evidence type="ECO:0000256" key="2">
    <source>
        <dbReference type="ARBA" id="ARBA00006577"/>
    </source>
</evidence>
<dbReference type="Gene3D" id="3.10.50.40">
    <property type="match status" value="1"/>
</dbReference>
<feature type="domain" description="PPIase FKBP-type" evidence="9">
    <location>
        <begin position="73"/>
        <end position="158"/>
    </location>
</feature>
<evidence type="ECO:0000256" key="7">
    <source>
        <dbReference type="RuleBase" id="RU003915"/>
    </source>
</evidence>
<proteinExistence type="inferred from homology"/>
<evidence type="ECO:0000256" key="3">
    <source>
        <dbReference type="ARBA" id="ARBA00022729"/>
    </source>
</evidence>
<dbReference type="Proteomes" id="UP000281112">
    <property type="component" value="Unassembled WGS sequence"/>
</dbReference>
<accession>A0A3N9TK50</accession>